<comment type="pathway">
    <text evidence="3">Purine metabolism; IMP biosynthesis via de novo pathway; formate from 10-formyl-5,6,7,8-tetrahydrofolate: step 1/1.</text>
</comment>
<accession>A0ABS9L588</accession>
<dbReference type="Proteomes" id="UP001165368">
    <property type="component" value="Unassembled WGS sequence"/>
</dbReference>
<gene>
    <name evidence="3 6" type="primary">purU</name>
    <name evidence="6" type="ORF">LVY72_07925</name>
</gene>
<evidence type="ECO:0000313" key="6">
    <source>
        <dbReference type="EMBL" id="MCG2621844.1"/>
    </source>
</evidence>
<reference evidence="6" key="1">
    <citation type="submission" date="2022-01" db="EMBL/GenBank/DDBJ databases">
        <authorList>
            <person name="Jo J.-H."/>
            <person name="Im W.-T."/>
        </authorList>
    </citation>
    <scope>NUCLEOTIDE SEQUENCE</scope>
    <source>
        <strain evidence="6">I2-34</strain>
    </source>
</reference>
<dbReference type="PRINTS" id="PR01575">
    <property type="entry name" value="FFH4HYDRLASE"/>
</dbReference>
<comment type="catalytic activity">
    <reaction evidence="3">
        <text>(6R)-10-formyltetrahydrofolate + H2O = (6S)-5,6,7,8-tetrahydrofolate + formate + H(+)</text>
        <dbReference type="Rhea" id="RHEA:19833"/>
        <dbReference type="ChEBI" id="CHEBI:15377"/>
        <dbReference type="ChEBI" id="CHEBI:15378"/>
        <dbReference type="ChEBI" id="CHEBI:15740"/>
        <dbReference type="ChEBI" id="CHEBI:57453"/>
        <dbReference type="ChEBI" id="CHEBI:195366"/>
        <dbReference type="EC" id="3.5.1.10"/>
    </reaction>
</comment>
<dbReference type="Gene3D" id="3.40.50.170">
    <property type="entry name" value="Formyl transferase, N-terminal domain"/>
    <property type="match status" value="1"/>
</dbReference>
<evidence type="ECO:0000313" key="7">
    <source>
        <dbReference type="Proteomes" id="UP001165368"/>
    </source>
</evidence>
<dbReference type="InterPro" id="IPR002912">
    <property type="entry name" value="ACT_dom"/>
</dbReference>
<evidence type="ECO:0000256" key="1">
    <source>
        <dbReference type="ARBA" id="ARBA00022563"/>
    </source>
</evidence>
<evidence type="ECO:0000256" key="3">
    <source>
        <dbReference type="HAMAP-Rule" id="MF_01927"/>
    </source>
</evidence>
<comment type="similarity">
    <text evidence="3">Belongs to the PurU family.</text>
</comment>
<keyword evidence="2 3" id="KW-0378">Hydrolase</keyword>
<dbReference type="CDD" id="cd08648">
    <property type="entry name" value="FMT_core_Formyl-FH4-Hydrolase_C"/>
    <property type="match status" value="1"/>
</dbReference>
<dbReference type="NCBIfam" id="NF004684">
    <property type="entry name" value="PRK06027.1"/>
    <property type="match status" value="1"/>
</dbReference>
<dbReference type="PANTHER" id="PTHR42706:SF1">
    <property type="entry name" value="FORMYLTETRAHYDROFOLATE DEFORMYLASE 2, MITOCHONDRIAL"/>
    <property type="match status" value="1"/>
</dbReference>
<dbReference type="Pfam" id="PF00551">
    <property type="entry name" value="Formyl_trans_N"/>
    <property type="match status" value="1"/>
</dbReference>
<dbReference type="EMBL" id="JAKLTQ010000004">
    <property type="protein sequence ID" value="MCG2621844.1"/>
    <property type="molecule type" value="Genomic_DNA"/>
</dbReference>
<organism evidence="6 7">
    <name type="scientific">Arthrobacter hankyongi</name>
    <dbReference type="NCBI Taxonomy" id="2904801"/>
    <lineage>
        <taxon>Bacteria</taxon>
        <taxon>Bacillati</taxon>
        <taxon>Actinomycetota</taxon>
        <taxon>Actinomycetes</taxon>
        <taxon>Micrococcales</taxon>
        <taxon>Micrococcaceae</taxon>
        <taxon>Arthrobacter</taxon>
    </lineage>
</organism>
<dbReference type="NCBIfam" id="TIGR00655">
    <property type="entry name" value="PurU"/>
    <property type="match status" value="1"/>
</dbReference>
<keyword evidence="7" id="KW-1185">Reference proteome</keyword>
<proteinExistence type="inferred from homology"/>
<dbReference type="PROSITE" id="PS51671">
    <property type="entry name" value="ACT"/>
    <property type="match status" value="1"/>
</dbReference>
<feature type="active site" evidence="3">
    <location>
        <position position="224"/>
    </location>
</feature>
<sequence>MERYVLRLRAADQPGIIHTMTGGIVATGGNILDSAQYSDESSGQLSVRVEFESEKDPEVIRTELVDGLARFDPIVELRRGSDRRRALIMVSKLDHCLDDLLYRYRRGELPIEIPMIVSNHEDLRSVVEAAGVPFHHIPVTAATKAAAEQELSSLVQESGADFIVLARYMQVLSDDFCARFAGRIINIHHSFLPSFKGAKPYHQAKGRGVKLIGATAHYVTADLDEGPIIEQDVVRVDHRSSAEHLVVIGRDVERKVLSRAVQLHADDRVFLSGQHTVILA</sequence>
<dbReference type="PANTHER" id="PTHR42706">
    <property type="entry name" value="FORMYLTETRAHYDROFOLATE DEFORMYLASE"/>
    <property type="match status" value="1"/>
</dbReference>
<feature type="domain" description="ACT" evidence="5">
    <location>
        <begin position="5"/>
        <end position="82"/>
    </location>
</feature>
<dbReference type="InterPro" id="IPR044074">
    <property type="entry name" value="PurU_ACT"/>
</dbReference>
<dbReference type="InterPro" id="IPR041729">
    <property type="entry name" value="Formyl-FH4-Hydrolase_C"/>
</dbReference>
<dbReference type="CDD" id="cd04875">
    <property type="entry name" value="ACT_F4HF-DF"/>
    <property type="match status" value="1"/>
</dbReference>
<keyword evidence="1 3" id="KW-0554">One-carbon metabolism</keyword>
<evidence type="ECO:0000256" key="2">
    <source>
        <dbReference type="ARBA" id="ARBA00022801"/>
    </source>
</evidence>
<keyword evidence="3" id="KW-0658">Purine biosynthesis</keyword>
<dbReference type="PIRSF" id="PIRSF036480">
    <property type="entry name" value="FormyFH4_hydr"/>
    <property type="match status" value="1"/>
</dbReference>
<dbReference type="Gene3D" id="3.30.70.260">
    <property type="match status" value="1"/>
</dbReference>
<dbReference type="InterPro" id="IPR045865">
    <property type="entry name" value="ACT-like_dom_sf"/>
</dbReference>
<dbReference type="SUPFAM" id="SSF53328">
    <property type="entry name" value="Formyltransferase"/>
    <property type="match status" value="1"/>
</dbReference>
<dbReference type="EC" id="3.5.1.10" evidence="3 4"/>
<comment type="caution">
    <text evidence="6">The sequence shown here is derived from an EMBL/GenBank/DDBJ whole genome shotgun (WGS) entry which is preliminary data.</text>
</comment>
<dbReference type="Pfam" id="PF01842">
    <property type="entry name" value="ACT"/>
    <property type="match status" value="1"/>
</dbReference>
<comment type="function">
    <text evidence="3">Catalyzes the hydrolysis of 10-formyltetrahydrofolate (formyl-FH4) to formate and tetrahydrofolate (FH4).</text>
</comment>
<dbReference type="SUPFAM" id="SSF55021">
    <property type="entry name" value="ACT-like"/>
    <property type="match status" value="1"/>
</dbReference>
<evidence type="ECO:0000256" key="4">
    <source>
        <dbReference type="NCBIfam" id="TIGR00655"/>
    </source>
</evidence>
<evidence type="ECO:0000259" key="5">
    <source>
        <dbReference type="PROSITE" id="PS51671"/>
    </source>
</evidence>
<dbReference type="InterPro" id="IPR036477">
    <property type="entry name" value="Formyl_transf_N_sf"/>
</dbReference>
<name>A0ABS9L588_9MICC</name>
<dbReference type="RefSeq" id="WP_237819466.1">
    <property type="nucleotide sequence ID" value="NZ_JAKLTQ010000004.1"/>
</dbReference>
<dbReference type="GO" id="GO:0008864">
    <property type="term" value="F:formyltetrahydrofolate deformylase activity"/>
    <property type="evidence" value="ECO:0007669"/>
    <property type="project" value="UniProtKB-EC"/>
</dbReference>
<protein>
    <recommendedName>
        <fullName evidence="3 4">Formyltetrahydrofolate deformylase</fullName>
        <ecNumber evidence="3 4">3.5.1.10</ecNumber>
    </recommendedName>
    <alternativeName>
        <fullName evidence="3">Formyl-FH(4) hydrolase</fullName>
    </alternativeName>
</protein>
<dbReference type="HAMAP" id="MF_01927">
    <property type="entry name" value="PurU"/>
    <property type="match status" value="1"/>
</dbReference>
<dbReference type="InterPro" id="IPR004810">
    <property type="entry name" value="PurU"/>
</dbReference>
<dbReference type="InterPro" id="IPR002376">
    <property type="entry name" value="Formyl_transf_N"/>
</dbReference>